<keyword evidence="3" id="KW-1185">Reference proteome</keyword>
<accession>A0A843X071</accession>
<name>A0A843X071_COLES</name>
<dbReference type="PANTHER" id="PTHR46033:SF8">
    <property type="entry name" value="PROTEIN MAINTENANCE OF MERISTEMS-LIKE"/>
    <property type="match status" value="1"/>
</dbReference>
<reference evidence="2" key="1">
    <citation type="submission" date="2017-07" db="EMBL/GenBank/DDBJ databases">
        <title>Taro Niue Genome Assembly and Annotation.</title>
        <authorList>
            <person name="Atibalentja N."/>
            <person name="Keating K."/>
            <person name="Fields C.J."/>
        </authorList>
    </citation>
    <scope>NUCLEOTIDE SEQUENCE</scope>
    <source>
        <strain evidence="2">Niue_2</strain>
        <tissue evidence="2">Leaf</tissue>
    </source>
</reference>
<dbReference type="Proteomes" id="UP000652761">
    <property type="component" value="Unassembled WGS sequence"/>
</dbReference>
<gene>
    <name evidence="2" type="ORF">Taro_041275</name>
</gene>
<dbReference type="GO" id="GO:0010073">
    <property type="term" value="P:meristem maintenance"/>
    <property type="evidence" value="ECO:0007669"/>
    <property type="project" value="InterPro"/>
</dbReference>
<evidence type="ECO:0000259" key="1">
    <source>
        <dbReference type="Pfam" id="PF10536"/>
    </source>
</evidence>
<dbReference type="Pfam" id="PF10536">
    <property type="entry name" value="PMD"/>
    <property type="match status" value="1"/>
</dbReference>
<feature type="domain" description="Aminotransferase-like plant mobile" evidence="1">
    <location>
        <begin position="114"/>
        <end position="222"/>
    </location>
</feature>
<evidence type="ECO:0000313" key="2">
    <source>
        <dbReference type="EMBL" id="MQM08420.1"/>
    </source>
</evidence>
<protein>
    <recommendedName>
        <fullName evidence="1">Aminotransferase-like plant mobile domain-containing protein</fullName>
    </recommendedName>
</protein>
<dbReference type="InterPro" id="IPR044824">
    <property type="entry name" value="MAIN-like"/>
</dbReference>
<organism evidence="2 3">
    <name type="scientific">Colocasia esculenta</name>
    <name type="common">Wild taro</name>
    <name type="synonym">Arum esculentum</name>
    <dbReference type="NCBI Taxonomy" id="4460"/>
    <lineage>
        <taxon>Eukaryota</taxon>
        <taxon>Viridiplantae</taxon>
        <taxon>Streptophyta</taxon>
        <taxon>Embryophyta</taxon>
        <taxon>Tracheophyta</taxon>
        <taxon>Spermatophyta</taxon>
        <taxon>Magnoliopsida</taxon>
        <taxon>Liliopsida</taxon>
        <taxon>Araceae</taxon>
        <taxon>Aroideae</taxon>
        <taxon>Colocasieae</taxon>
        <taxon>Colocasia</taxon>
    </lineage>
</organism>
<sequence length="356" mass="38717">MQFLLFSSTKEPTVVVETTTRTTTAGVAATTATTTATAGTTATATIVGAAAAAIVGAAATTRATSTSARATAVAGWKVEQVGMAEMDQLSGLIDNSVLYAQEGHKSQLVYIGHVQWIKLDWALITALTKRWRSETQTFHLRHGEMSITLHDVTILMRLPIDDDAVVGNTSLDWTDVCVTLLGDVPKLMRRDSVKIYWLRERFAVIAENASVEMYIDSVLSQVQRTDSSTLDAGPSEPCAGFSQQSVGTANKSRWISSLISSHSLLPEAVLENRSMKEKEEPSCERRSRGVKRTCSRWTAAEENEREGENIGNGTGRFVFQCGTPMVCKGLRTDNAPTDATYPTAAASRWFPSTAWR</sequence>
<comment type="caution">
    <text evidence="2">The sequence shown here is derived from an EMBL/GenBank/DDBJ whole genome shotgun (WGS) entry which is preliminary data.</text>
</comment>
<dbReference type="PANTHER" id="PTHR46033">
    <property type="entry name" value="PROTEIN MAIN-LIKE 2"/>
    <property type="match status" value="1"/>
</dbReference>
<dbReference type="AlphaFoldDB" id="A0A843X071"/>
<evidence type="ECO:0000313" key="3">
    <source>
        <dbReference type="Proteomes" id="UP000652761"/>
    </source>
</evidence>
<dbReference type="InterPro" id="IPR019557">
    <property type="entry name" value="AminoTfrase-like_pln_mobile"/>
</dbReference>
<dbReference type="EMBL" id="NMUH01004116">
    <property type="protein sequence ID" value="MQM08420.1"/>
    <property type="molecule type" value="Genomic_DNA"/>
</dbReference>
<proteinExistence type="predicted"/>
<dbReference type="OrthoDB" id="1937605at2759"/>